<dbReference type="Pfam" id="PF01408">
    <property type="entry name" value="GFO_IDH_MocA"/>
    <property type="match status" value="1"/>
</dbReference>
<dbReference type="InterPro" id="IPR036291">
    <property type="entry name" value="NAD(P)-bd_dom_sf"/>
</dbReference>
<dbReference type="InterPro" id="IPR000683">
    <property type="entry name" value="Gfo/Idh/MocA-like_OxRdtase_N"/>
</dbReference>
<dbReference type="PANTHER" id="PTHR43818">
    <property type="entry name" value="BCDNA.GH03377"/>
    <property type="match status" value="1"/>
</dbReference>
<dbReference type="GO" id="GO:0033712">
    <property type="term" value="F:1,5-anhydro-D-fructose reductase (1,5-anhydro-D-mannitol-forming) activity"/>
    <property type="evidence" value="ECO:0007669"/>
    <property type="project" value="UniProtKB-EC"/>
</dbReference>
<dbReference type="Gene3D" id="3.30.360.10">
    <property type="entry name" value="Dihydrodipicolinate Reductase, domain 2"/>
    <property type="match status" value="1"/>
</dbReference>
<evidence type="ECO:0000259" key="1">
    <source>
        <dbReference type="Pfam" id="PF01408"/>
    </source>
</evidence>
<sequence>MSQSTRRTFIKSAACAVAAPTIVPRSVFGANAPSNRINVGFIGLGNQSKVDLPAFLENDDVQVLAVCDVNTGSIGYRVPEDFLGREPGKQSVEAYYADKSHSGSYKGCAAYTDFREVLGRDDIDAVVIITPDHWHATMTIAAARAGKDIYCEKPLSLTVEDGKAMVKAVREHKRILQTGSQHRSNDNMRRGCELVRNGRIGDLERITAYIAENNFTGPGTSWMPMPVPKGFDYAMWLGPAPKAPYHEDRCLYKFRFIEEYSGGQTTNFGAHSLDLAQLGHGSELTGPLEFTDAGSEWPESGSLFTTATRVAFHARYADGVELICETRPPGFGARFEGSEGWVQVDSSGVHASPKSLLTSVIGPDEFHLPVAVPGKPVTRYDRVSPQHVRNFLDAVKSRQDPIEPVEVGHRTATICHLGNIAMKLKRKIKWDPESEQIIGDDEAAGMLKRPKREPWEI</sequence>
<dbReference type="PANTHER" id="PTHR43818:SF5">
    <property type="entry name" value="OXIDOREDUCTASE FAMILY PROTEIN"/>
    <property type="match status" value="1"/>
</dbReference>
<evidence type="ECO:0000259" key="2">
    <source>
        <dbReference type="Pfam" id="PF19051"/>
    </source>
</evidence>
<dbReference type="PROSITE" id="PS51318">
    <property type="entry name" value="TAT"/>
    <property type="match status" value="1"/>
</dbReference>
<dbReference type="SUPFAM" id="SSF51735">
    <property type="entry name" value="NAD(P)-binding Rossmann-fold domains"/>
    <property type="match status" value="1"/>
</dbReference>
<dbReference type="SUPFAM" id="SSF55347">
    <property type="entry name" value="Glyceraldehyde-3-phosphate dehydrogenase-like, C-terminal domain"/>
    <property type="match status" value="1"/>
</dbReference>
<gene>
    <name evidence="3" type="primary">afr_4</name>
    <name evidence="3" type="ORF">HG15A2_37250</name>
</gene>
<dbReference type="Gene3D" id="3.40.50.720">
    <property type="entry name" value="NAD(P)-binding Rossmann-like Domain"/>
    <property type="match status" value="1"/>
</dbReference>
<organism evidence="3 4">
    <name type="scientific">Adhaeretor mobilis</name>
    <dbReference type="NCBI Taxonomy" id="1930276"/>
    <lineage>
        <taxon>Bacteria</taxon>
        <taxon>Pseudomonadati</taxon>
        <taxon>Planctomycetota</taxon>
        <taxon>Planctomycetia</taxon>
        <taxon>Pirellulales</taxon>
        <taxon>Lacipirellulaceae</taxon>
        <taxon>Adhaeretor</taxon>
    </lineage>
</organism>
<dbReference type="Proteomes" id="UP000319852">
    <property type="component" value="Chromosome"/>
</dbReference>
<keyword evidence="3" id="KW-0560">Oxidoreductase</keyword>
<feature type="domain" description="Gfo/Idh/MocA-like oxidoreductase bacterial type C-terminal" evidence="2">
    <location>
        <begin position="386"/>
        <end position="457"/>
    </location>
</feature>
<dbReference type="EC" id="1.1.1.292" evidence="3"/>
<dbReference type="EMBL" id="CP036263">
    <property type="protein sequence ID" value="QDT00389.1"/>
    <property type="molecule type" value="Genomic_DNA"/>
</dbReference>
<dbReference type="Pfam" id="PF19051">
    <property type="entry name" value="GFO_IDH_MocA_C2"/>
    <property type="match status" value="2"/>
</dbReference>
<dbReference type="OrthoDB" id="9788246at2"/>
<dbReference type="GO" id="GO:0000166">
    <property type="term" value="F:nucleotide binding"/>
    <property type="evidence" value="ECO:0007669"/>
    <property type="project" value="InterPro"/>
</dbReference>
<keyword evidence="4" id="KW-1185">Reference proteome</keyword>
<dbReference type="InterPro" id="IPR043906">
    <property type="entry name" value="Gfo/Idh/MocA_OxRdtase_bact_C"/>
</dbReference>
<dbReference type="RefSeq" id="WP_145061859.1">
    <property type="nucleotide sequence ID" value="NZ_CP036263.1"/>
</dbReference>
<feature type="domain" description="Gfo/Idh/MocA-like oxidoreductase N-terminal" evidence="1">
    <location>
        <begin position="37"/>
        <end position="179"/>
    </location>
</feature>
<reference evidence="3 4" key="1">
    <citation type="submission" date="2019-02" db="EMBL/GenBank/DDBJ databases">
        <title>Deep-cultivation of Planctomycetes and their phenomic and genomic characterization uncovers novel biology.</title>
        <authorList>
            <person name="Wiegand S."/>
            <person name="Jogler M."/>
            <person name="Boedeker C."/>
            <person name="Pinto D."/>
            <person name="Vollmers J."/>
            <person name="Rivas-Marin E."/>
            <person name="Kohn T."/>
            <person name="Peeters S.H."/>
            <person name="Heuer A."/>
            <person name="Rast P."/>
            <person name="Oberbeckmann S."/>
            <person name="Bunk B."/>
            <person name="Jeske O."/>
            <person name="Meyerdierks A."/>
            <person name="Storesund J.E."/>
            <person name="Kallscheuer N."/>
            <person name="Luecker S."/>
            <person name="Lage O.M."/>
            <person name="Pohl T."/>
            <person name="Merkel B.J."/>
            <person name="Hornburger P."/>
            <person name="Mueller R.-W."/>
            <person name="Bruemmer F."/>
            <person name="Labrenz M."/>
            <person name="Spormann A.M."/>
            <person name="Op den Camp H."/>
            <person name="Overmann J."/>
            <person name="Amann R."/>
            <person name="Jetten M.S.M."/>
            <person name="Mascher T."/>
            <person name="Medema M.H."/>
            <person name="Devos D.P."/>
            <person name="Kaster A.-K."/>
            <person name="Ovreas L."/>
            <person name="Rohde M."/>
            <person name="Galperin M.Y."/>
            <person name="Jogler C."/>
        </authorList>
    </citation>
    <scope>NUCLEOTIDE SEQUENCE [LARGE SCALE GENOMIC DNA]</scope>
    <source>
        <strain evidence="3 4">HG15A2</strain>
    </source>
</reference>
<dbReference type="InterPro" id="IPR050463">
    <property type="entry name" value="Gfo/Idh/MocA_oxidrdct_glycsds"/>
</dbReference>
<dbReference type="InterPro" id="IPR006311">
    <property type="entry name" value="TAT_signal"/>
</dbReference>
<protein>
    <submittedName>
        <fullName evidence="3">1,5-anhydro-D-fructose reductase</fullName>
        <ecNumber evidence="3">1.1.1.292</ecNumber>
    </submittedName>
</protein>
<proteinExistence type="predicted"/>
<evidence type="ECO:0000313" key="4">
    <source>
        <dbReference type="Proteomes" id="UP000319852"/>
    </source>
</evidence>
<name>A0A517MZT0_9BACT</name>
<feature type="domain" description="Gfo/Idh/MocA-like oxidoreductase bacterial type C-terminal" evidence="2">
    <location>
        <begin position="220"/>
        <end position="327"/>
    </location>
</feature>
<dbReference type="AlphaFoldDB" id="A0A517MZT0"/>
<dbReference type="KEGG" id="amob:HG15A2_37250"/>
<evidence type="ECO:0000313" key="3">
    <source>
        <dbReference type="EMBL" id="QDT00389.1"/>
    </source>
</evidence>
<accession>A0A517MZT0</accession>